<proteinExistence type="predicted"/>
<dbReference type="CDD" id="cd07989">
    <property type="entry name" value="LPLAT_AGPAT-like"/>
    <property type="match status" value="1"/>
</dbReference>
<keyword evidence="3 6" id="KW-0012">Acyltransferase</keyword>
<evidence type="ECO:0000256" key="1">
    <source>
        <dbReference type="ARBA" id="ARBA00005189"/>
    </source>
</evidence>
<gene>
    <name evidence="6" type="ORF">ACFOND_13565</name>
</gene>
<accession>A0ABV7WUL8</accession>
<comment type="caution">
    <text evidence="6">The sequence shown here is derived from an EMBL/GenBank/DDBJ whole genome shotgun (WGS) entry which is preliminary data.</text>
</comment>
<keyword evidence="4" id="KW-1133">Transmembrane helix</keyword>
<evidence type="ECO:0000256" key="2">
    <source>
        <dbReference type="ARBA" id="ARBA00022679"/>
    </source>
</evidence>
<evidence type="ECO:0000313" key="7">
    <source>
        <dbReference type="Proteomes" id="UP001595710"/>
    </source>
</evidence>
<dbReference type="Pfam" id="PF01553">
    <property type="entry name" value="Acyltransferase"/>
    <property type="match status" value="1"/>
</dbReference>
<dbReference type="PANTHER" id="PTHR10434:SF40">
    <property type="entry name" value="1-ACYL-SN-GLYCEROL-3-PHOSPHATE ACYLTRANSFERASE"/>
    <property type="match status" value="1"/>
</dbReference>
<feature type="transmembrane region" description="Helical" evidence="4">
    <location>
        <begin position="9"/>
        <end position="33"/>
    </location>
</feature>
<dbReference type="RefSeq" id="WP_290280541.1">
    <property type="nucleotide sequence ID" value="NZ_JAUFQI010000001.1"/>
</dbReference>
<dbReference type="InterPro" id="IPR002123">
    <property type="entry name" value="Plipid/glycerol_acylTrfase"/>
</dbReference>
<organism evidence="6 7">
    <name type="scientific">Reinekea marina</name>
    <dbReference type="NCBI Taxonomy" id="1310421"/>
    <lineage>
        <taxon>Bacteria</taxon>
        <taxon>Pseudomonadati</taxon>
        <taxon>Pseudomonadota</taxon>
        <taxon>Gammaproteobacteria</taxon>
        <taxon>Oceanospirillales</taxon>
        <taxon>Saccharospirillaceae</taxon>
        <taxon>Reinekea</taxon>
    </lineage>
</organism>
<dbReference type="SMART" id="SM00563">
    <property type="entry name" value="PlsC"/>
    <property type="match status" value="1"/>
</dbReference>
<dbReference type="SUPFAM" id="SSF69593">
    <property type="entry name" value="Glycerol-3-phosphate (1)-acyltransferase"/>
    <property type="match status" value="1"/>
</dbReference>
<name>A0ABV7WUL8_9GAMM</name>
<evidence type="ECO:0000259" key="5">
    <source>
        <dbReference type="SMART" id="SM00563"/>
    </source>
</evidence>
<keyword evidence="7" id="KW-1185">Reference proteome</keyword>
<feature type="domain" description="Phospholipid/glycerol acyltransferase" evidence="5">
    <location>
        <begin position="75"/>
        <end position="189"/>
    </location>
</feature>
<keyword evidence="4" id="KW-0812">Transmembrane</keyword>
<dbReference type="Proteomes" id="UP001595710">
    <property type="component" value="Unassembled WGS sequence"/>
</dbReference>
<keyword evidence="2" id="KW-0808">Transferase</keyword>
<keyword evidence="4" id="KW-0472">Membrane</keyword>
<evidence type="ECO:0000256" key="4">
    <source>
        <dbReference type="SAM" id="Phobius"/>
    </source>
</evidence>
<evidence type="ECO:0000313" key="6">
    <source>
        <dbReference type="EMBL" id="MFC3702667.1"/>
    </source>
</evidence>
<dbReference type="EMBL" id="JBHRYN010000015">
    <property type="protein sequence ID" value="MFC3702667.1"/>
    <property type="molecule type" value="Genomic_DNA"/>
</dbReference>
<dbReference type="GO" id="GO:0016746">
    <property type="term" value="F:acyltransferase activity"/>
    <property type="evidence" value="ECO:0007669"/>
    <property type="project" value="UniProtKB-KW"/>
</dbReference>
<reference evidence="7" key="1">
    <citation type="journal article" date="2019" name="Int. J. Syst. Evol. Microbiol.">
        <title>The Global Catalogue of Microorganisms (GCM) 10K type strain sequencing project: providing services to taxonomists for standard genome sequencing and annotation.</title>
        <authorList>
            <consortium name="The Broad Institute Genomics Platform"/>
            <consortium name="The Broad Institute Genome Sequencing Center for Infectious Disease"/>
            <person name="Wu L."/>
            <person name="Ma J."/>
        </authorList>
    </citation>
    <scope>NUCLEOTIDE SEQUENCE [LARGE SCALE GENOMIC DNA]</scope>
    <source>
        <strain evidence="7">CECT 8288</strain>
    </source>
</reference>
<protein>
    <submittedName>
        <fullName evidence="6">Lysophospholipid acyltransferase family protein</fullName>
    </submittedName>
</protein>
<sequence>MILATIRTFIFYVIVVPFTFAWAAFFGLFAFIIPYPLRSKVVIGGWARFLDVCTRWILGIHCRVHGRENIPNQAGVIISNHQSAWETYFLQILFAPQSQVAKSSLLKIPIFGWTFSLMKPIAIDRSNRRQAMAQVIEKGSQRIQDGSFVLIFPEGTRTKPGAPLPFRKGGVLLAQEANADVIPISHNAGEFWLNDRFAKRSGTVDIIVHPPIHSTDKDADVLLKEVESTVLSGLETISQKHR</sequence>
<dbReference type="PANTHER" id="PTHR10434">
    <property type="entry name" value="1-ACYL-SN-GLYCEROL-3-PHOSPHATE ACYLTRANSFERASE"/>
    <property type="match status" value="1"/>
</dbReference>
<comment type="pathway">
    <text evidence="1">Lipid metabolism.</text>
</comment>
<evidence type="ECO:0000256" key="3">
    <source>
        <dbReference type="ARBA" id="ARBA00023315"/>
    </source>
</evidence>